<organism evidence="4">
    <name type="scientific">uncultured Aureispira sp</name>
    <dbReference type="NCBI Taxonomy" id="1331704"/>
    <lineage>
        <taxon>Bacteria</taxon>
        <taxon>Pseudomonadati</taxon>
        <taxon>Bacteroidota</taxon>
        <taxon>Saprospiria</taxon>
        <taxon>Saprospirales</taxon>
        <taxon>Saprospiraceae</taxon>
        <taxon>Aureispira</taxon>
        <taxon>environmental samples</taxon>
    </lineage>
</organism>
<dbReference type="InterPro" id="IPR029044">
    <property type="entry name" value="Nucleotide-diphossugar_trans"/>
</dbReference>
<gene>
    <name evidence="4" type="ORF">HELGO_WM53687</name>
</gene>
<accession>A0A6S6TZL0</accession>
<proteinExistence type="inferred from homology"/>
<comment type="similarity">
    <text evidence="1">Belongs to the glycosyltransferase 2 family. WaaE/KdtX subfamily.</text>
</comment>
<dbReference type="PANTHER" id="PTHR43630:SF2">
    <property type="entry name" value="GLYCOSYLTRANSFERASE"/>
    <property type="match status" value="1"/>
</dbReference>
<feature type="transmembrane region" description="Helical" evidence="2">
    <location>
        <begin position="225"/>
        <end position="242"/>
    </location>
</feature>
<evidence type="ECO:0000256" key="2">
    <source>
        <dbReference type="SAM" id="Phobius"/>
    </source>
</evidence>
<sequence length="255" mass="29824">MKLALTVIIPTYNEEDHIASLLEQVVWADEVLVVDSFSTDATVELVKKTTAKLLQRTYTGPADQKNWAIRQAKHDWVLILDADERLSPGLTEEIKTIVQQPKTDCAGYWMYRQNYFMGKKINYSGLQRDKVVRLIQRDLCAYDNKQVHEEIESTHKIGFLEHKLAHYTYKNLAHFLAKNERYALWSAEDHLPKVKRVTWWHLLIKPFGRFFSQYIIKRGCLDGQAGFIFCVIMAWGVFLRYARIKELLKEKEGKA</sequence>
<protein>
    <submittedName>
        <fullName evidence="4">Glycosyl transferase family 2</fullName>
    </submittedName>
</protein>
<dbReference type="InterPro" id="IPR001173">
    <property type="entry name" value="Glyco_trans_2-like"/>
</dbReference>
<dbReference type="Gene3D" id="3.90.550.10">
    <property type="entry name" value="Spore Coat Polysaccharide Biosynthesis Protein SpsA, Chain A"/>
    <property type="match status" value="1"/>
</dbReference>
<dbReference type="EMBL" id="CACVAQ010000414">
    <property type="protein sequence ID" value="CAA6827865.1"/>
    <property type="molecule type" value="Genomic_DNA"/>
</dbReference>
<reference evidence="4" key="1">
    <citation type="submission" date="2020-01" db="EMBL/GenBank/DDBJ databases">
        <authorList>
            <person name="Meier V. D."/>
            <person name="Meier V D."/>
        </authorList>
    </citation>
    <scope>NUCLEOTIDE SEQUENCE</scope>
    <source>
        <strain evidence="4">HLG_WM_MAG_10</strain>
    </source>
</reference>
<dbReference type="CDD" id="cd02511">
    <property type="entry name" value="Beta4Glucosyltransferase"/>
    <property type="match status" value="1"/>
</dbReference>
<feature type="domain" description="Glycosyltransferase 2-like" evidence="3">
    <location>
        <begin position="6"/>
        <end position="117"/>
    </location>
</feature>
<keyword evidence="2" id="KW-1133">Transmembrane helix</keyword>
<dbReference type="Pfam" id="PF00535">
    <property type="entry name" value="Glycos_transf_2"/>
    <property type="match status" value="1"/>
</dbReference>
<keyword evidence="2" id="KW-0472">Membrane</keyword>
<dbReference type="SUPFAM" id="SSF53448">
    <property type="entry name" value="Nucleotide-diphospho-sugar transferases"/>
    <property type="match status" value="1"/>
</dbReference>
<evidence type="ECO:0000313" key="4">
    <source>
        <dbReference type="EMBL" id="CAA6827865.1"/>
    </source>
</evidence>
<evidence type="ECO:0000259" key="3">
    <source>
        <dbReference type="Pfam" id="PF00535"/>
    </source>
</evidence>
<evidence type="ECO:0000256" key="1">
    <source>
        <dbReference type="ARBA" id="ARBA00038494"/>
    </source>
</evidence>
<dbReference type="PANTHER" id="PTHR43630">
    <property type="entry name" value="POLY-BETA-1,6-N-ACETYL-D-GLUCOSAMINE SYNTHASE"/>
    <property type="match status" value="1"/>
</dbReference>
<name>A0A6S6TZL0_9BACT</name>
<dbReference type="GO" id="GO:0016740">
    <property type="term" value="F:transferase activity"/>
    <property type="evidence" value="ECO:0007669"/>
    <property type="project" value="UniProtKB-KW"/>
</dbReference>
<dbReference type="AlphaFoldDB" id="A0A6S6TZL0"/>
<keyword evidence="2" id="KW-0812">Transmembrane</keyword>
<keyword evidence="4" id="KW-0808">Transferase</keyword>